<organism evidence="2 3">
    <name type="scientific">Erwinia tracheiphila</name>
    <dbReference type="NCBI Taxonomy" id="65700"/>
    <lineage>
        <taxon>Bacteria</taxon>
        <taxon>Pseudomonadati</taxon>
        <taxon>Pseudomonadota</taxon>
        <taxon>Gammaproteobacteria</taxon>
        <taxon>Enterobacterales</taxon>
        <taxon>Erwiniaceae</taxon>
        <taxon>Erwinia</taxon>
    </lineage>
</organism>
<dbReference type="PANTHER" id="PTHR47129:SF1">
    <property type="entry name" value="NMRA-LIKE DOMAIN-CONTAINING PROTEIN"/>
    <property type="match status" value="1"/>
</dbReference>
<comment type="caution">
    <text evidence="2">The sequence shown here is derived from an EMBL/GenBank/DDBJ whole genome shotgun (WGS) entry which is preliminary data.</text>
</comment>
<keyword evidence="3" id="KW-1185">Reference proteome</keyword>
<dbReference type="AlphaFoldDB" id="A0A0M2KCN1"/>
<sequence>MIAITGANGQLGRLVINALLKKMPSEEIVAAVRSPEKATDLAELGVQVREADYAKPELLSAAFRGVDKLLLISSSEVGRRTPQHQAVIEAAKEAGVELLAYTSLLRADTSEMLLANEHRETEQALTASGIPYAILRNGWYTENYAHTIAAALAYGTFIGAAQDGKIASASRQDYADAAAEVLTGSDVANKIYELAGDTAFTLAEFTAEIARQSGKTINYVNLPEAEFAHVLKGAGLLVPLAEVLADSEANAAKGSLFDDSHTLSALIGRPTTSWQQVVTDNVSKTSA</sequence>
<dbReference type="InterPro" id="IPR052718">
    <property type="entry name" value="NmrA-type_oxidoreductase"/>
</dbReference>
<feature type="domain" description="NAD(P)-binding" evidence="1">
    <location>
        <begin position="6"/>
        <end position="183"/>
    </location>
</feature>
<dbReference type="SUPFAM" id="SSF51735">
    <property type="entry name" value="NAD(P)-binding Rossmann-fold domains"/>
    <property type="match status" value="1"/>
</dbReference>
<dbReference type="EMBL" id="JXNU01000003">
    <property type="protein sequence ID" value="KKF37130.1"/>
    <property type="molecule type" value="Genomic_DNA"/>
</dbReference>
<name>A0A0M2KCN1_9GAMM</name>
<accession>A0A0M2KCN1</accession>
<dbReference type="InterPro" id="IPR016040">
    <property type="entry name" value="NAD(P)-bd_dom"/>
</dbReference>
<dbReference type="STRING" id="65700.SY86_19720"/>
<dbReference type="PANTHER" id="PTHR47129">
    <property type="entry name" value="QUINONE OXIDOREDUCTASE 2"/>
    <property type="match status" value="1"/>
</dbReference>
<dbReference type="CDD" id="cd05269">
    <property type="entry name" value="TMR_SDR_a"/>
    <property type="match status" value="1"/>
</dbReference>
<evidence type="ECO:0000313" key="3">
    <source>
        <dbReference type="Proteomes" id="UP000033924"/>
    </source>
</evidence>
<dbReference type="RefSeq" id="WP_020322893.1">
    <property type="nucleotide sequence ID" value="NZ_CP089932.1"/>
</dbReference>
<dbReference type="Proteomes" id="UP000033924">
    <property type="component" value="Unassembled WGS sequence"/>
</dbReference>
<evidence type="ECO:0000313" key="2">
    <source>
        <dbReference type="EMBL" id="KKF37130.1"/>
    </source>
</evidence>
<proteinExistence type="predicted"/>
<gene>
    <name evidence="2" type="ORF">SY86_19720</name>
</gene>
<dbReference type="Gene3D" id="3.90.25.10">
    <property type="entry name" value="UDP-galactose 4-epimerase, domain 1"/>
    <property type="match status" value="1"/>
</dbReference>
<dbReference type="Gene3D" id="3.40.50.720">
    <property type="entry name" value="NAD(P)-binding Rossmann-like Domain"/>
    <property type="match status" value="1"/>
</dbReference>
<protein>
    <submittedName>
        <fullName evidence="2">Quinone oxidoreductase</fullName>
    </submittedName>
</protein>
<evidence type="ECO:0000259" key="1">
    <source>
        <dbReference type="Pfam" id="PF13460"/>
    </source>
</evidence>
<reference evidence="2 3" key="1">
    <citation type="submission" date="2015-01" db="EMBL/GenBank/DDBJ databases">
        <title>Erwinia tracheiphila.</title>
        <authorList>
            <person name="Shapiro L.R."/>
        </authorList>
    </citation>
    <scope>NUCLEOTIDE SEQUENCE [LARGE SCALE GENOMIC DNA]</scope>
    <source>
        <strain evidence="2 3">BuffGH</strain>
    </source>
</reference>
<dbReference type="Pfam" id="PF13460">
    <property type="entry name" value="NAD_binding_10"/>
    <property type="match status" value="1"/>
</dbReference>
<dbReference type="PATRIC" id="fig|65700.7.peg.4914"/>
<dbReference type="InterPro" id="IPR036291">
    <property type="entry name" value="NAD(P)-bd_dom_sf"/>
</dbReference>